<organism evidence="2 3">
    <name type="scientific">Ataeniobius toweri</name>
    <dbReference type="NCBI Taxonomy" id="208326"/>
    <lineage>
        <taxon>Eukaryota</taxon>
        <taxon>Metazoa</taxon>
        <taxon>Chordata</taxon>
        <taxon>Craniata</taxon>
        <taxon>Vertebrata</taxon>
        <taxon>Euteleostomi</taxon>
        <taxon>Actinopterygii</taxon>
        <taxon>Neopterygii</taxon>
        <taxon>Teleostei</taxon>
        <taxon>Neoteleostei</taxon>
        <taxon>Acanthomorphata</taxon>
        <taxon>Ovalentaria</taxon>
        <taxon>Atherinomorphae</taxon>
        <taxon>Cyprinodontiformes</taxon>
        <taxon>Goodeidae</taxon>
        <taxon>Ataeniobius</taxon>
    </lineage>
</organism>
<sequence>MCLAWPKQSDLVHSEGHRERERGDDLSLPLDSFTVKAKLTIYETPFILLFFALRLIQLFHWDSTLPGHCLLFLFHFPFVSQAPYLPLPLTLSIPAVSIDLNSAAHSSLQSLSSN</sequence>
<accession>A0ABU7C747</accession>
<comment type="caution">
    <text evidence="2">The sequence shown here is derived from an EMBL/GenBank/DDBJ whole genome shotgun (WGS) entry which is preliminary data.</text>
</comment>
<evidence type="ECO:0000313" key="2">
    <source>
        <dbReference type="EMBL" id="MED6257986.1"/>
    </source>
</evidence>
<feature type="compositionally biased region" description="Basic and acidic residues" evidence="1">
    <location>
        <begin position="10"/>
        <end position="23"/>
    </location>
</feature>
<dbReference type="EMBL" id="JAHUTI010079817">
    <property type="protein sequence ID" value="MED6257986.1"/>
    <property type="molecule type" value="Genomic_DNA"/>
</dbReference>
<feature type="region of interest" description="Disordered" evidence="1">
    <location>
        <begin position="1"/>
        <end position="23"/>
    </location>
</feature>
<proteinExistence type="predicted"/>
<dbReference type="Proteomes" id="UP001345963">
    <property type="component" value="Unassembled WGS sequence"/>
</dbReference>
<gene>
    <name evidence="2" type="ORF">ATANTOWER_001382</name>
</gene>
<evidence type="ECO:0000313" key="3">
    <source>
        <dbReference type="Proteomes" id="UP001345963"/>
    </source>
</evidence>
<keyword evidence="3" id="KW-1185">Reference proteome</keyword>
<reference evidence="2 3" key="1">
    <citation type="submission" date="2021-07" db="EMBL/GenBank/DDBJ databases">
        <authorList>
            <person name="Palmer J.M."/>
        </authorList>
    </citation>
    <scope>NUCLEOTIDE SEQUENCE [LARGE SCALE GENOMIC DNA]</scope>
    <source>
        <strain evidence="2 3">AT_MEX2019</strain>
        <tissue evidence="2">Muscle</tissue>
    </source>
</reference>
<evidence type="ECO:0000256" key="1">
    <source>
        <dbReference type="SAM" id="MobiDB-lite"/>
    </source>
</evidence>
<protein>
    <submittedName>
        <fullName evidence="2">Uncharacterized protein</fullName>
    </submittedName>
</protein>
<name>A0ABU7C747_9TELE</name>